<dbReference type="Proteomes" id="UP000319769">
    <property type="component" value="Unassembled WGS sequence"/>
</dbReference>
<evidence type="ECO:0000313" key="6">
    <source>
        <dbReference type="EMBL" id="KAA9159319.1"/>
    </source>
</evidence>
<evidence type="ECO:0000259" key="4">
    <source>
        <dbReference type="PROSITE" id="PS51077"/>
    </source>
</evidence>
<keyword evidence="7" id="KW-1185">Reference proteome</keyword>
<name>A0A5N0V324_9PSEU</name>
<organism evidence="6 7">
    <name type="scientific">Amycolatopsis acidicola</name>
    <dbReference type="NCBI Taxonomy" id="2596893"/>
    <lineage>
        <taxon>Bacteria</taxon>
        <taxon>Bacillati</taxon>
        <taxon>Actinomycetota</taxon>
        <taxon>Actinomycetes</taxon>
        <taxon>Pseudonocardiales</taxon>
        <taxon>Pseudonocardiaceae</taxon>
        <taxon>Amycolatopsis</taxon>
    </lineage>
</organism>
<dbReference type="InterPro" id="IPR014757">
    <property type="entry name" value="Tscrpt_reg_IclR_C"/>
</dbReference>
<dbReference type="OrthoDB" id="4524640at2"/>
<dbReference type="AlphaFoldDB" id="A0A5N0V324"/>
<dbReference type="GO" id="GO:0045892">
    <property type="term" value="P:negative regulation of DNA-templated transcription"/>
    <property type="evidence" value="ECO:0007669"/>
    <property type="project" value="TreeGrafter"/>
</dbReference>
<dbReference type="PROSITE" id="PS51077">
    <property type="entry name" value="HTH_ICLR"/>
    <property type="match status" value="1"/>
</dbReference>
<dbReference type="InterPro" id="IPR005471">
    <property type="entry name" value="Tscrpt_reg_IclR_N"/>
</dbReference>
<evidence type="ECO:0000256" key="1">
    <source>
        <dbReference type="ARBA" id="ARBA00023015"/>
    </source>
</evidence>
<evidence type="ECO:0000256" key="2">
    <source>
        <dbReference type="ARBA" id="ARBA00023125"/>
    </source>
</evidence>
<dbReference type="PANTHER" id="PTHR30136">
    <property type="entry name" value="HELIX-TURN-HELIX TRANSCRIPTIONAL REGULATOR, ICLR FAMILY"/>
    <property type="match status" value="1"/>
</dbReference>
<dbReference type="SMART" id="SM00346">
    <property type="entry name" value="HTH_ICLR"/>
    <property type="match status" value="1"/>
</dbReference>
<dbReference type="PANTHER" id="PTHR30136:SF35">
    <property type="entry name" value="HTH-TYPE TRANSCRIPTIONAL REGULATOR RV1719"/>
    <property type="match status" value="1"/>
</dbReference>
<protein>
    <submittedName>
        <fullName evidence="6">Helix-turn-helix domain-containing protein</fullName>
    </submittedName>
</protein>
<dbReference type="InterPro" id="IPR036388">
    <property type="entry name" value="WH-like_DNA-bd_sf"/>
</dbReference>
<evidence type="ECO:0000256" key="3">
    <source>
        <dbReference type="ARBA" id="ARBA00023163"/>
    </source>
</evidence>
<keyword evidence="1" id="KW-0805">Transcription regulation</keyword>
<dbReference type="GO" id="GO:0003677">
    <property type="term" value="F:DNA binding"/>
    <property type="evidence" value="ECO:0007669"/>
    <property type="project" value="UniProtKB-KW"/>
</dbReference>
<dbReference type="Gene3D" id="3.30.450.40">
    <property type="match status" value="1"/>
</dbReference>
<dbReference type="EMBL" id="VMNW02000030">
    <property type="protein sequence ID" value="KAA9159319.1"/>
    <property type="molecule type" value="Genomic_DNA"/>
</dbReference>
<accession>A0A5N0V324</accession>
<keyword evidence="3" id="KW-0804">Transcription</keyword>
<dbReference type="InterPro" id="IPR029016">
    <property type="entry name" value="GAF-like_dom_sf"/>
</dbReference>
<sequence length="289" mass="30228">MDDKTRSASPPTERVIAVVELLAARANGSTAAQIADELGLSRSTALAILTVLTERGWASRAPDLRYRPGPRLPGQQPVVPGGAERELAELAAAVGCGAALSLVSGTELTFVSVLAGEGRVPAGITPGTVLPLRAPAGAAVVAFRTEQEQQHWLATATPEQHRRLRRTLAVIRSTGVAAWGIGAAEPAALDVLADVVEHLAGNPAPNSLRQRVFGLLGGISGKPYTATDFTADAELPLSYLSAPVFDAAGVARWELQLGPLRAAVGRAEREHFLDHLRQTAKNLSTTEGN</sequence>
<proteinExistence type="predicted"/>
<dbReference type="PROSITE" id="PS51078">
    <property type="entry name" value="ICLR_ED"/>
    <property type="match status" value="1"/>
</dbReference>
<dbReference type="SUPFAM" id="SSF46785">
    <property type="entry name" value="Winged helix' DNA-binding domain"/>
    <property type="match status" value="1"/>
</dbReference>
<gene>
    <name evidence="6" type="ORF">FPZ12_020675</name>
</gene>
<dbReference type="InterPro" id="IPR050707">
    <property type="entry name" value="HTH_MetabolicPath_Reg"/>
</dbReference>
<dbReference type="RefSeq" id="WP_144747538.1">
    <property type="nucleotide sequence ID" value="NZ_VMNW02000030.1"/>
</dbReference>
<keyword evidence="2" id="KW-0238">DNA-binding</keyword>
<comment type="caution">
    <text evidence="6">The sequence shown here is derived from an EMBL/GenBank/DDBJ whole genome shotgun (WGS) entry which is preliminary data.</text>
</comment>
<evidence type="ECO:0000259" key="5">
    <source>
        <dbReference type="PROSITE" id="PS51078"/>
    </source>
</evidence>
<feature type="domain" description="IclR-ED" evidence="5">
    <location>
        <begin position="64"/>
        <end position="289"/>
    </location>
</feature>
<dbReference type="GO" id="GO:0003700">
    <property type="term" value="F:DNA-binding transcription factor activity"/>
    <property type="evidence" value="ECO:0007669"/>
    <property type="project" value="TreeGrafter"/>
</dbReference>
<evidence type="ECO:0000313" key="7">
    <source>
        <dbReference type="Proteomes" id="UP000319769"/>
    </source>
</evidence>
<dbReference type="Gene3D" id="1.10.10.10">
    <property type="entry name" value="Winged helix-like DNA-binding domain superfamily/Winged helix DNA-binding domain"/>
    <property type="match status" value="1"/>
</dbReference>
<dbReference type="Pfam" id="PF09339">
    <property type="entry name" value="HTH_IclR"/>
    <property type="match status" value="1"/>
</dbReference>
<feature type="domain" description="HTH iclR-type" evidence="4">
    <location>
        <begin position="9"/>
        <end position="70"/>
    </location>
</feature>
<dbReference type="SUPFAM" id="SSF55781">
    <property type="entry name" value="GAF domain-like"/>
    <property type="match status" value="1"/>
</dbReference>
<reference evidence="6" key="1">
    <citation type="submission" date="2019-09" db="EMBL/GenBank/DDBJ databases">
        <authorList>
            <person name="Teo W.F.A."/>
            <person name="Duangmal K."/>
        </authorList>
    </citation>
    <scope>NUCLEOTIDE SEQUENCE [LARGE SCALE GENOMIC DNA]</scope>
    <source>
        <strain evidence="6">K81G1</strain>
    </source>
</reference>
<dbReference type="InterPro" id="IPR036390">
    <property type="entry name" value="WH_DNA-bd_sf"/>
</dbReference>